<gene>
    <name evidence="1" type="ORF">HPB49_005268</name>
</gene>
<organism evidence="1 2">
    <name type="scientific">Dermacentor silvarum</name>
    <name type="common">Tick</name>
    <dbReference type="NCBI Taxonomy" id="543639"/>
    <lineage>
        <taxon>Eukaryota</taxon>
        <taxon>Metazoa</taxon>
        <taxon>Ecdysozoa</taxon>
        <taxon>Arthropoda</taxon>
        <taxon>Chelicerata</taxon>
        <taxon>Arachnida</taxon>
        <taxon>Acari</taxon>
        <taxon>Parasitiformes</taxon>
        <taxon>Ixodida</taxon>
        <taxon>Ixodoidea</taxon>
        <taxon>Ixodidae</taxon>
        <taxon>Rhipicephalinae</taxon>
        <taxon>Dermacentor</taxon>
    </lineage>
</organism>
<protein>
    <submittedName>
        <fullName evidence="1">Uncharacterized protein</fullName>
    </submittedName>
</protein>
<sequence length="433" mass="47144">MIADKVAVFDVVIVHVGTNNTVDSVSVCIDKYRQLAQGLTERNPMVHVAFSAILPRGQNQYCPWEAQPSWLNDNYIKVNAALMQYSHECGFTFLGGLVDDWPSYLNRDGVHSSRFGNKVLADYLYQEACTLSIHLERSHIQQCYKETQAPSSWTGWTRQDSIPAISEADFPPLGLHIFISSHAASGPSTAPAPVWKASTAPLQRHDTNQPTRTLQSAGFSLVGGAHGRCKVESLSLLLLEPRHCLCGDVASLNHILWGCPEDPPPTDLISPPPTDEQWEAVLSSTDRDIQTRVLARAEDAIVKHSLAAYVAYPPLPLLIIKLSLTHSTVSGSKLEGQASASRDAICDSFGKVQHVASRQNKECLEVATAKCRPVINGVPNDVTVCKCCRPGTMQDGGQIMSTPGAEAAAGLPALMLTLFVKKLVRTQPEFLTL</sequence>
<evidence type="ECO:0000313" key="2">
    <source>
        <dbReference type="Proteomes" id="UP000821865"/>
    </source>
</evidence>
<dbReference type="EMBL" id="CM023470">
    <property type="protein sequence ID" value="KAH7978354.1"/>
    <property type="molecule type" value="Genomic_DNA"/>
</dbReference>
<evidence type="ECO:0000313" key="1">
    <source>
        <dbReference type="EMBL" id="KAH7978354.1"/>
    </source>
</evidence>
<accession>A0ACB8DVI7</accession>
<comment type="caution">
    <text evidence="1">The sequence shown here is derived from an EMBL/GenBank/DDBJ whole genome shotgun (WGS) entry which is preliminary data.</text>
</comment>
<proteinExistence type="predicted"/>
<reference evidence="1" key="1">
    <citation type="submission" date="2020-05" db="EMBL/GenBank/DDBJ databases">
        <title>Large-scale comparative analyses of tick genomes elucidate their genetic diversity and vector capacities.</title>
        <authorList>
            <person name="Jia N."/>
            <person name="Wang J."/>
            <person name="Shi W."/>
            <person name="Du L."/>
            <person name="Sun Y."/>
            <person name="Zhan W."/>
            <person name="Jiang J."/>
            <person name="Wang Q."/>
            <person name="Zhang B."/>
            <person name="Ji P."/>
            <person name="Sakyi L.B."/>
            <person name="Cui X."/>
            <person name="Yuan T."/>
            <person name="Jiang B."/>
            <person name="Yang W."/>
            <person name="Lam T.T.-Y."/>
            <person name="Chang Q."/>
            <person name="Ding S."/>
            <person name="Wang X."/>
            <person name="Zhu J."/>
            <person name="Ruan X."/>
            <person name="Zhao L."/>
            <person name="Wei J."/>
            <person name="Que T."/>
            <person name="Du C."/>
            <person name="Cheng J."/>
            <person name="Dai P."/>
            <person name="Han X."/>
            <person name="Huang E."/>
            <person name="Gao Y."/>
            <person name="Liu J."/>
            <person name="Shao H."/>
            <person name="Ye R."/>
            <person name="Li L."/>
            <person name="Wei W."/>
            <person name="Wang X."/>
            <person name="Wang C."/>
            <person name="Yang T."/>
            <person name="Huo Q."/>
            <person name="Li W."/>
            <person name="Guo W."/>
            <person name="Chen H."/>
            <person name="Zhou L."/>
            <person name="Ni X."/>
            <person name="Tian J."/>
            <person name="Zhou Y."/>
            <person name="Sheng Y."/>
            <person name="Liu T."/>
            <person name="Pan Y."/>
            <person name="Xia L."/>
            <person name="Li J."/>
            <person name="Zhao F."/>
            <person name="Cao W."/>
        </authorList>
    </citation>
    <scope>NUCLEOTIDE SEQUENCE</scope>
    <source>
        <strain evidence="1">Dsil-2018</strain>
    </source>
</reference>
<name>A0ACB8DVI7_DERSI</name>
<dbReference type="Proteomes" id="UP000821865">
    <property type="component" value="Chromosome 1"/>
</dbReference>
<keyword evidence="2" id="KW-1185">Reference proteome</keyword>